<dbReference type="OrthoDB" id="10260017at2759"/>
<evidence type="ECO:0000256" key="1">
    <source>
        <dbReference type="ARBA" id="ARBA00006547"/>
    </source>
</evidence>
<reference evidence="2 3" key="1">
    <citation type="journal article" date="2019" name="Nat. Ecol. Evol.">
        <title>Megaphylogeny resolves global patterns of mushroom evolution.</title>
        <authorList>
            <person name="Varga T."/>
            <person name="Krizsan K."/>
            <person name="Foldi C."/>
            <person name="Dima B."/>
            <person name="Sanchez-Garcia M."/>
            <person name="Sanchez-Ramirez S."/>
            <person name="Szollosi G.J."/>
            <person name="Szarkandi J.G."/>
            <person name="Papp V."/>
            <person name="Albert L."/>
            <person name="Andreopoulos W."/>
            <person name="Angelini C."/>
            <person name="Antonin V."/>
            <person name="Barry K.W."/>
            <person name="Bougher N.L."/>
            <person name="Buchanan P."/>
            <person name="Buyck B."/>
            <person name="Bense V."/>
            <person name="Catcheside P."/>
            <person name="Chovatia M."/>
            <person name="Cooper J."/>
            <person name="Damon W."/>
            <person name="Desjardin D."/>
            <person name="Finy P."/>
            <person name="Geml J."/>
            <person name="Haridas S."/>
            <person name="Hughes K."/>
            <person name="Justo A."/>
            <person name="Karasinski D."/>
            <person name="Kautmanova I."/>
            <person name="Kiss B."/>
            <person name="Kocsube S."/>
            <person name="Kotiranta H."/>
            <person name="LaButti K.M."/>
            <person name="Lechner B.E."/>
            <person name="Liimatainen K."/>
            <person name="Lipzen A."/>
            <person name="Lukacs Z."/>
            <person name="Mihaltcheva S."/>
            <person name="Morgado L.N."/>
            <person name="Niskanen T."/>
            <person name="Noordeloos M.E."/>
            <person name="Ohm R.A."/>
            <person name="Ortiz-Santana B."/>
            <person name="Ovrebo C."/>
            <person name="Racz N."/>
            <person name="Riley R."/>
            <person name="Savchenko A."/>
            <person name="Shiryaev A."/>
            <person name="Soop K."/>
            <person name="Spirin V."/>
            <person name="Szebenyi C."/>
            <person name="Tomsovsky M."/>
            <person name="Tulloss R.E."/>
            <person name="Uehling J."/>
            <person name="Grigoriev I.V."/>
            <person name="Vagvolgyi C."/>
            <person name="Papp T."/>
            <person name="Martin F.M."/>
            <person name="Miettinen O."/>
            <person name="Hibbett D.S."/>
            <person name="Nagy L.G."/>
        </authorList>
    </citation>
    <scope>NUCLEOTIDE SEQUENCE [LARGE SCALE GENOMIC DNA]</scope>
    <source>
        <strain evidence="2 3">CBS 962.96</strain>
    </source>
</reference>
<dbReference type="Pfam" id="PF00797">
    <property type="entry name" value="Acetyltransf_2"/>
    <property type="match status" value="1"/>
</dbReference>
<dbReference type="InterPro" id="IPR038765">
    <property type="entry name" value="Papain-like_cys_pep_sf"/>
</dbReference>
<sequence length="372" mass="42098">MSNIPKSRTDGRLRDGLWIKQLPSGYTPTQIVRWLSKIAFPKPISEEDIPTFETNLENLCILMRLQMVTFPFENTPMHYTSHRTMDISPEAVFQRLVVEGKGCYCFGLNQLFLQMIRGLGYRAYSGAGRINEEPPNAPVIFLSFVHMVIFVQPDENSNITYLVDATGGGTGLTRPILLADGQMVMGATSTETHTLIRTTRSDSSLEPSLGSCENAKVEWHLIVRHQKNSDGPPTERTMYSFIEDEFYPTDYTTANIAVYTKQSGLFWENVVCSKSFWLSDVEMLELMGEDCEEECKNVPPSRRFMGRLGMEGNIVRRHIGSRSDVIRVMNTEAERADALRDIFGIDITQDDLAFMKGRAPAFEGFPKTLENM</sequence>
<dbReference type="Proteomes" id="UP000297245">
    <property type="component" value="Unassembled WGS sequence"/>
</dbReference>
<keyword evidence="3" id="KW-1185">Reference proteome</keyword>
<proteinExistence type="inferred from homology"/>
<dbReference type="Gene3D" id="3.30.2140.20">
    <property type="match status" value="1"/>
</dbReference>
<dbReference type="GO" id="GO:0016407">
    <property type="term" value="F:acetyltransferase activity"/>
    <property type="evidence" value="ECO:0007669"/>
    <property type="project" value="InterPro"/>
</dbReference>
<dbReference type="PANTHER" id="PTHR11786">
    <property type="entry name" value="N-HYDROXYARYLAMINE O-ACETYLTRANSFERASE"/>
    <property type="match status" value="1"/>
</dbReference>
<dbReference type="PANTHER" id="PTHR11786:SF0">
    <property type="entry name" value="ARYLAMINE N-ACETYLTRANSFERASE 4-RELATED"/>
    <property type="match status" value="1"/>
</dbReference>
<gene>
    <name evidence="2" type="ORF">K435DRAFT_767288</name>
</gene>
<name>A0A4S8KZQ4_DENBC</name>
<dbReference type="SUPFAM" id="SSF54001">
    <property type="entry name" value="Cysteine proteinases"/>
    <property type="match status" value="1"/>
</dbReference>
<comment type="similarity">
    <text evidence="1">Belongs to the arylamine N-acetyltransferase family.</text>
</comment>
<evidence type="ECO:0000313" key="2">
    <source>
        <dbReference type="EMBL" id="THU81411.1"/>
    </source>
</evidence>
<dbReference type="InterPro" id="IPR001447">
    <property type="entry name" value="Arylamine_N-AcTrfase"/>
</dbReference>
<dbReference type="EMBL" id="ML179811">
    <property type="protein sequence ID" value="THU81411.1"/>
    <property type="molecule type" value="Genomic_DNA"/>
</dbReference>
<organism evidence="2 3">
    <name type="scientific">Dendrothele bispora (strain CBS 962.96)</name>
    <dbReference type="NCBI Taxonomy" id="1314807"/>
    <lineage>
        <taxon>Eukaryota</taxon>
        <taxon>Fungi</taxon>
        <taxon>Dikarya</taxon>
        <taxon>Basidiomycota</taxon>
        <taxon>Agaricomycotina</taxon>
        <taxon>Agaricomycetes</taxon>
        <taxon>Agaricomycetidae</taxon>
        <taxon>Agaricales</taxon>
        <taxon>Agaricales incertae sedis</taxon>
        <taxon>Dendrothele</taxon>
    </lineage>
</organism>
<protein>
    <submittedName>
        <fullName evidence="2">Cysteine proteinase</fullName>
    </submittedName>
</protein>
<dbReference type="InterPro" id="IPR053710">
    <property type="entry name" value="Arylamine_NAT_domain_sf"/>
</dbReference>
<evidence type="ECO:0000313" key="3">
    <source>
        <dbReference type="Proteomes" id="UP000297245"/>
    </source>
</evidence>
<dbReference type="AlphaFoldDB" id="A0A4S8KZQ4"/>
<accession>A0A4S8KZQ4</accession>